<evidence type="ECO:0000313" key="2">
    <source>
        <dbReference type="EMBL" id="SDN90670.1"/>
    </source>
</evidence>
<dbReference type="Gene3D" id="2.60.120.10">
    <property type="entry name" value="Jelly Rolls"/>
    <property type="match status" value="1"/>
</dbReference>
<dbReference type="Proteomes" id="UP000199182">
    <property type="component" value="Unassembled WGS sequence"/>
</dbReference>
<keyword evidence="2" id="KW-0808">Transferase</keyword>
<dbReference type="STRING" id="258515.SAMN05192585_13829"/>
<accession>A0A1H0F7U5</accession>
<evidence type="ECO:0000259" key="1">
    <source>
        <dbReference type="Pfam" id="PF00027"/>
    </source>
</evidence>
<protein>
    <submittedName>
        <fullName evidence="2">cAMP-binding domain of CRP or a regulatory subunit of cAMP-dependent protein kinases</fullName>
    </submittedName>
</protein>
<keyword evidence="2" id="KW-0418">Kinase</keyword>
<reference evidence="2 3" key="1">
    <citation type="submission" date="2016-10" db="EMBL/GenBank/DDBJ databases">
        <authorList>
            <person name="de Groot N.N."/>
        </authorList>
    </citation>
    <scope>NUCLEOTIDE SEQUENCE [LARGE SCALE GENOMIC DNA]</scope>
    <source>
        <strain evidence="2 3">CGMCC 1.5012</strain>
    </source>
</reference>
<gene>
    <name evidence="2" type="ORF">SAMN05192585_13829</name>
</gene>
<dbReference type="GO" id="GO:0016301">
    <property type="term" value="F:kinase activity"/>
    <property type="evidence" value="ECO:0007669"/>
    <property type="project" value="UniProtKB-KW"/>
</dbReference>
<proteinExistence type="predicted"/>
<dbReference type="SUPFAM" id="SSF51206">
    <property type="entry name" value="cAMP-binding domain-like"/>
    <property type="match status" value="1"/>
</dbReference>
<dbReference type="Pfam" id="PF00027">
    <property type="entry name" value="cNMP_binding"/>
    <property type="match status" value="1"/>
</dbReference>
<sequence length="192" mass="22298">MESCYQMLYKHLEALKLSCTEIDDIAQLFSPKRYAADEFFAQIDEPCNKIGFINNGLFYMYTLQNDGTLFVKEFIGEGQYLLAVLDTEKPSDVGIRAVTPSVILEARYSDIEHLLARYPRLAQLSRKKTEQELEIALNRMQQYAVMPAAQRYEQFQQQYRRYEQLIPQHLTAAYLGITPTHLCRLKARQNGV</sequence>
<dbReference type="AlphaFoldDB" id="A0A1H0F7U5"/>
<dbReference type="RefSeq" id="WP_162840427.1">
    <property type="nucleotide sequence ID" value="NZ_FNID01000038.1"/>
</dbReference>
<evidence type="ECO:0000313" key="3">
    <source>
        <dbReference type="Proteomes" id="UP000199182"/>
    </source>
</evidence>
<name>A0A1H0F7U5_9FIRM</name>
<dbReference type="InterPro" id="IPR018490">
    <property type="entry name" value="cNMP-bd_dom_sf"/>
</dbReference>
<organism evidence="2 3">
    <name type="scientific">Acetanaerobacterium elongatum</name>
    <dbReference type="NCBI Taxonomy" id="258515"/>
    <lineage>
        <taxon>Bacteria</taxon>
        <taxon>Bacillati</taxon>
        <taxon>Bacillota</taxon>
        <taxon>Clostridia</taxon>
        <taxon>Eubacteriales</taxon>
        <taxon>Oscillospiraceae</taxon>
        <taxon>Acetanaerobacterium</taxon>
    </lineage>
</organism>
<dbReference type="CDD" id="cd00038">
    <property type="entry name" value="CAP_ED"/>
    <property type="match status" value="1"/>
</dbReference>
<dbReference type="InterPro" id="IPR000595">
    <property type="entry name" value="cNMP-bd_dom"/>
</dbReference>
<dbReference type="EMBL" id="FNID01000038">
    <property type="protein sequence ID" value="SDN90670.1"/>
    <property type="molecule type" value="Genomic_DNA"/>
</dbReference>
<dbReference type="InterPro" id="IPR014710">
    <property type="entry name" value="RmlC-like_jellyroll"/>
</dbReference>
<feature type="domain" description="Cyclic nucleotide-binding" evidence="1">
    <location>
        <begin position="32"/>
        <end position="118"/>
    </location>
</feature>
<keyword evidence="3" id="KW-1185">Reference proteome</keyword>